<keyword evidence="2" id="KW-1185">Reference proteome</keyword>
<name>A0A2G9G5J0_9LAMI</name>
<dbReference type="AlphaFoldDB" id="A0A2G9G5J0"/>
<evidence type="ECO:0000313" key="2">
    <source>
        <dbReference type="Proteomes" id="UP000231279"/>
    </source>
</evidence>
<accession>A0A2G9G5J0</accession>
<dbReference type="Proteomes" id="UP000231279">
    <property type="component" value="Unassembled WGS sequence"/>
</dbReference>
<protein>
    <submittedName>
        <fullName evidence="1">Uncharacterized protein</fullName>
    </submittedName>
</protein>
<comment type="caution">
    <text evidence="1">The sequence shown here is derived from an EMBL/GenBank/DDBJ whole genome shotgun (WGS) entry which is preliminary data.</text>
</comment>
<evidence type="ECO:0000313" key="1">
    <source>
        <dbReference type="EMBL" id="PIN00462.1"/>
    </source>
</evidence>
<sequence length="114" mass="12923">MQLRILSYSLSKISSDQCSIAVNVVPLRKMTEQASKCFQYVIYSYISEDAKICIRESSQVTPFPICFTFLFPSRQFGLFVPFDKGVCTLDSILLSIVNTFASDNSVNKRRDCLV</sequence>
<proteinExistence type="predicted"/>
<dbReference type="EMBL" id="NKXS01006956">
    <property type="protein sequence ID" value="PIN00462.1"/>
    <property type="molecule type" value="Genomic_DNA"/>
</dbReference>
<gene>
    <name evidence="1" type="ORF">CDL12_27040</name>
</gene>
<reference evidence="2" key="1">
    <citation type="journal article" date="2018" name="Gigascience">
        <title>Genome assembly of the Pink Ipe (Handroanthus impetiginosus, Bignoniaceae), a highly valued, ecologically keystone Neotropical timber forest tree.</title>
        <authorList>
            <person name="Silva-Junior O.B."/>
            <person name="Grattapaglia D."/>
            <person name="Novaes E."/>
            <person name="Collevatti R.G."/>
        </authorList>
    </citation>
    <scope>NUCLEOTIDE SEQUENCE [LARGE SCALE GENOMIC DNA]</scope>
    <source>
        <strain evidence="2">cv. UFG-1</strain>
    </source>
</reference>
<organism evidence="1 2">
    <name type="scientific">Handroanthus impetiginosus</name>
    <dbReference type="NCBI Taxonomy" id="429701"/>
    <lineage>
        <taxon>Eukaryota</taxon>
        <taxon>Viridiplantae</taxon>
        <taxon>Streptophyta</taxon>
        <taxon>Embryophyta</taxon>
        <taxon>Tracheophyta</taxon>
        <taxon>Spermatophyta</taxon>
        <taxon>Magnoliopsida</taxon>
        <taxon>eudicotyledons</taxon>
        <taxon>Gunneridae</taxon>
        <taxon>Pentapetalae</taxon>
        <taxon>asterids</taxon>
        <taxon>lamiids</taxon>
        <taxon>Lamiales</taxon>
        <taxon>Bignoniaceae</taxon>
        <taxon>Crescentiina</taxon>
        <taxon>Tabebuia alliance</taxon>
        <taxon>Handroanthus</taxon>
    </lineage>
</organism>